<keyword evidence="2" id="KW-1185">Reference proteome</keyword>
<feature type="compositionally biased region" description="Low complexity" evidence="1">
    <location>
        <begin position="64"/>
        <end position="74"/>
    </location>
</feature>
<gene>
    <name evidence="3" type="primary">LOC129392167</name>
</gene>
<feature type="compositionally biased region" description="Polar residues" evidence="1">
    <location>
        <begin position="29"/>
        <end position="44"/>
    </location>
</feature>
<feature type="compositionally biased region" description="Pro residues" evidence="1">
    <location>
        <begin position="138"/>
        <end position="148"/>
    </location>
</feature>
<evidence type="ECO:0000313" key="3">
    <source>
        <dbReference type="RefSeq" id="XP_054941146.1"/>
    </source>
</evidence>
<dbReference type="RefSeq" id="XP_054941146.1">
    <property type="nucleotide sequence ID" value="XM_055085171.1"/>
</dbReference>
<feature type="region of interest" description="Disordered" evidence="1">
    <location>
        <begin position="22"/>
        <end position="108"/>
    </location>
</feature>
<dbReference type="AlphaFoldDB" id="A0A9W2WPE7"/>
<dbReference type="Proteomes" id="UP000248484">
    <property type="component" value="Chromosome 6"/>
</dbReference>
<name>A0A9W2WPE7_PHYMC</name>
<evidence type="ECO:0000256" key="1">
    <source>
        <dbReference type="SAM" id="MobiDB-lite"/>
    </source>
</evidence>
<reference evidence="3" key="1">
    <citation type="submission" date="2025-08" db="UniProtKB">
        <authorList>
            <consortium name="RefSeq"/>
        </authorList>
    </citation>
    <scope>IDENTIFICATION</scope>
    <source>
        <tissue evidence="3">Muscle</tissue>
    </source>
</reference>
<feature type="region of interest" description="Disordered" evidence="1">
    <location>
        <begin position="131"/>
        <end position="191"/>
    </location>
</feature>
<accession>A0A9W2WPE7</accession>
<dbReference type="GeneID" id="129392167"/>
<organism evidence="2 3">
    <name type="scientific">Physeter macrocephalus</name>
    <name type="common">Sperm whale</name>
    <name type="synonym">Physeter catodon</name>
    <dbReference type="NCBI Taxonomy" id="9755"/>
    <lineage>
        <taxon>Eukaryota</taxon>
        <taxon>Metazoa</taxon>
        <taxon>Chordata</taxon>
        <taxon>Craniata</taxon>
        <taxon>Vertebrata</taxon>
        <taxon>Euteleostomi</taxon>
        <taxon>Mammalia</taxon>
        <taxon>Eutheria</taxon>
        <taxon>Laurasiatheria</taxon>
        <taxon>Artiodactyla</taxon>
        <taxon>Whippomorpha</taxon>
        <taxon>Cetacea</taxon>
        <taxon>Odontoceti</taxon>
        <taxon>Physeteridae</taxon>
        <taxon>Physeter</taxon>
    </lineage>
</organism>
<evidence type="ECO:0000313" key="2">
    <source>
        <dbReference type="Proteomes" id="UP000248484"/>
    </source>
</evidence>
<protein>
    <submittedName>
        <fullName evidence="3">Splicing factor 3B subunit 4-like</fullName>
    </submittedName>
</protein>
<proteinExistence type="predicted"/>
<sequence>MSSLLQEVGGVRDGTGDVLFCSGAGFPESLQSPAGSAGRTQRGSRSGLCVKGRRGGEVRRRAWRPGSSPPGARSLPPPPQPVGGRSSGGPGTWAPPSHPHSHTDTHPRAHAPARLHLVLFAWRTHRRSGVVPCQPAGQRPPPPCPRARPPSAAASLQTAPRGLGQSPGPDPLATAATVGTWTQQEAPAKTP</sequence>
<dbReference type="KEGG" id="pcad:129392167"/>